<dbReference type="EMBL" id="CP112933">
    <property type="protein sequence ID" value="WPY01524.1"/>
    <property type="molecule type" value="Genomic_DNA"/>
</dbReference>
<keyword evidence="1" id="KW-0614">Plasmid</keyword>
<proteinExistence type="predicted"/>
<organism evidence="1 2">
    <name type="scientific">Candidatus Trichorickettsia mobilis</name>
    <dbReference type="NCBI Taxonomy" id="1346319"/>
    <lineage>
        <taxon>Bacteria</taxon>
        <taxon>Pseudomonadati</taxon>
        <taxon>Pseudomonadota</taxon>
        <taxon>Alphaproteobacteria</taxon>
        <taxon>Rickettsiales</taxon>
        <taxon>Rickettsiaceae</taxon>
        <taxon>Rickettsieae</taxon>
        <taxon>Candidatus Trichorickettsia</taxon>
    </lineage>
</organism>
<evidence type="ECO:0000313" key="2">
    <source>
        <dbReference type="Proteomes" id="UP001326613"/>
    </source>
</evidence>
<evidence type="ECO:0000313" key="1">
    <source>
        <dbReference type="EMBL" id="WPY01524.1"/>
    </source>
</evidence>
<accession>A0ABZ0UX65</accession>
<reference evidence="1 2" key="1">
    <citation type="submission" date="2022-10" db="EMBL/GenBank/DDBJ databases">
        <title>Host association and intracellularity evolved multiple times independently in the Rickettsiales.</title>
        <authorList>
            <person name="Castelli M."/>
            <person name="Nardi T."/>
            <person name="Gammuto L."/>
            <person name="Bellinzona G."/>
            <person name="Sabaneyeva E."/>
            <person name="Potekhin A."/>
            <person name="Serra V."/>
            <person name="Petroni G."/>
            <person name="Sassera D."/>
        </authorList>
    </citation>
    <scope>NUCLEOTIDE SEQUENCE [LARGE SCALE GENOMIC DNA]</scope>
    <source>
        <strain evidence="1 2">Kr 154-4</strain>
        <plasmid evidence="1 2">unnamed1</plasmid>
    </source>
</reference>
<dbReference type="RefSeq" id="WP_323738916.1">
    <property type="nucleotide sequence ID" value="NZ_CP112933.1"/>
</dbReference>
<name>A0ABZ0UX65_9RICK</name>
<geneLocation type="plasmid" evidence="1 2">
    <name>unnamed1</name>
</geneLocation>
<gene>
    <name evidence="1" type="ORF">Trichorick_01437</name>
</gene>
<dbReference type="Proteomes" id="UP001326613">
    <property type="component" value="Plasmid unnamed1"/>
</dbReference>
<sequence length="451" mass="50506">MKRIEEPKLPPELVNWRLQRIAEYYCNRKEQEEKGNIEETKGEIIDIINITHENNEKLEVKYNSNFTYEDYAKKNNIHVEITLSSDFDSSSSIDIQQARKEIRPNLSKINEAEESKEFEEFRASLLDKSAVEQEQIVNSGDSKCKKLLKIGASTALGVGTGLAMMPIFNDGIWELENFDIHIHEYETAFILSTINTLAVTSAYSIFTIYKFLTENKDNLHELGNLQKRALQGAAIALATQPAMLLWKVELDDEKVVDAQGFNEFIAWAAATTIPLLIYKIIENYESLHKTVDNMKYRHIDLDSIGSKLFTYATAFFGGVGRFVSYSALTKGIMQEIGFSEETSTITGALLGGVIASSIQGMVEHGAFQSLFEKNISKPSTKDVARAAFSTLEGAWFALPSVAIGLNATQSWNPLIRGAIFAPQFLSRTVAEASSMYNALKPRQEHNVNQVV</sequence>
<keyword evidence="2" id="KW-1185">Reference proteome</keyword>
<protein>
    <submittedName>
        <fullName evidence="1">Uncharacterized protein</fullName>
    </submittedName>
</protein>